<protein>
    <recommendedName>
        <fullName evidence="1">Transcription regulator AsnC/Lrp ligand binding domain-containing protein</fullName>
    </recommendedName>
</protein>
<comment type="caution">
    <text evidence="2">The sequence shown here is derived from an EMBL/GenBank/DDBJ whole genome shotgun (WGS) entry which is preliminary data.</text>
</comment>
<dbReference type="SUPFAM" id="SSF54909">
    <property type="entry name" value="Dimeric alpha+beta barrel"/>
    <property type="match status" value="1"/>
</dbReference>
<proteinExistence type="predicted"/>
<gene>
    <name evidence="2" type="ORF">LCGC14_2373470</name>
</gene>
<reference evidence="2" key="1">
    <citation type="journal article" date="2015" name="Nature">
        <title>Complex archaea that bridge the gap between prokaryotes and eukaryotes.</title>
        <authorList>
            <person name="Spang A."/>
            <person name="Saw J.H."/>
            <person name="Jorgensen S.L."/>
            <person name="Zaremba-Niedzwiedzka K."/>
            <person name="Martijn J."/>
            <person name="Lind A.E."/>
            <person name="van Eijk R."/>
            <person name="Schleper C."/>
            <person name="Guy L."/>
            <person name="Ettema T.J."/>
        </authorList>
    </citation>
    <scope>NUCLEOTIDE SEQUENCE</scope>
</reference>
<dbReference type="Gene3D" id="3.30.70.920">
    <property type="match status" value="1"/>
</dbReference>
<feature type="domain" description="Transcription regulator AsnC/Lrp ligand binding" evidence="1">
    <location>
        <begin position="6"/>
        <end position="72"/>
    </location>
</feature>
<dbReference type="InterPro" id="IPR019887">
    <property type="entry name" value="Tscrpt_reg_AsnC/Lrp_C"/>
</dbReference>
<name>A0A0F9C320_9ZZZZ</name>
<dbReference type="Pfam" id="PF01037">
    <property type="entry name" value="AsnC_trans_reg"/>
    <property type="match status" value="1"/>
</dbReference>
<dbReference type="EMBL" id="LAZR01035036">
    <property type="protein sequence ID" value="KKL28605.1"/>
    <property type="molecule type" value="Genomic_DNA"/>
</dbReference>
<accession>A0A0F9C320</accession>
<dbReference type="InterPro" id="IPR011008">
    <property type="entry name" value="Dimeric_a/b-barrel"/>
</dbReference>
<evidence type="ECO:0000313" key="2">
    <source>
        <dbReference type="EMBL" id="KKL28605.1"/>
    </source>
</evidence>
<dbReference type="AlphaFoldDB" id="A0A0F9C320"/>
<evidence type="ECO:0000259" key="1">
    <source>
        <dbReference type="Pfam" id="PF01037"/>
    </source>
</evidence>
<sequence>MEKAYILVSCEIGTEYELASKLEHIDEVKHVMITYGDYDIVAEAETDDAAKMDDVITSKVRKLEKIRSTITLRVTI</sequence>
<organism evidence="2">
    <name type="scientific">marine sediment metagenome</name>
    <dbReference type="NCBI Taxonomy" id="412755"/>
    <lineage>
        <taxon>unclassified sequences</taxon>
        <taxon>metagenomes</taxon>
        <taxon>ecological metagenomes</taxon>
    </lineage>
</organism>